<evidence type="ECO:0000313" key="2">
    <source>
        <dbReference type="EMBL" id="KAK9923036.1"/>
    </source>
</evidence>
<dbReference type="Proteomes" id="UP001457282">
    <property type="component" value="Unassembled WGS sequence"/>
</dbReference>
<comment type="caution">
    <text evidence="2">The sequence shown here is derived from an EMBL/GenBank/DDBJ whole genome shotgun (WGS) entry which is preliminary data.</text>
</comment>
<organism evidence="2 3">
    <name type="scientific">Rubus argutus</name>
    <name type="common">Southern blackberry</name>
    <dbReference type="NCBI Taxonomy" id="59490"/>
    <lineage>
        <taxon>Eukaryota</taxon>
        <taxon>Viridiplantae</taxon>
        <taxon>Streptophyta</taxon>
        <taxon>Embryophyta</taxon>
        <taxon>Tracheophyta</taxon>
        <taxon>Spermatophyta</taxon>
        <taxon>Magnoliopsida</taxon>
        <taxon>eudicotyledons</taxon>
        <taxon>Gunneridae</taxon>
        <taxon>Pentapetalae</taxon>
        <taxon>rosids</taxon>
        <taxon>fabids</taxon>
        <taxon>Rosales</taxon>
        <taxon>Rosaceae</taxon>
        <taxon>Rosoideae</taxon>
        <taxon>Rosoideae incertae sedis</taxon>
        <taxon>Rubus</taxon>
    </lineage>
</organism>
<dbReference type="EMBL" id="JBEDUW010000006">
    <property type="protein sequence ID" value="KAK9923036.1"/>
    <property type="molecule type" value="Genomic_DNA"/>
</dbReference>
<evidence type="ECO:0000256" key="1">
    <source>
        <dbReference type="SAM" id="MobiDB-lite"/>
    </source>
</evidence>
<feature type="compositionally biased region" description="Basic and acidic residues" evidence="1">
    <location>
        <begin position="9"/>
        <end position="23"/>
    </location>
</feature>
<protein>
    <submittedName>
        <fullName evidence="2">Uncharacterized protein</fullName>
    </submittedName>
</protein>
<proteinExistence type="predicted"/>
<name>A0AAW1WGG4_RUBAR</name>
<feature type="region of interest" description="Disordered" evidence="1">
    <location>
        <begin position="1"/>
        <end position="28"/>
    </location>
</feature>
<keyword evidence="3" id="KW-1185">Reference proteome</keyword>
<reference evidence="2 3" key="1">
    <citation type="journal article" date="2023" name="G3 (Bethesda)">
        <title>A chromosome-length genome assembly and annotation of blackberry (Rubus argutus, cv. 'Hillquist').</title>
        <authorList>
            <person name="Bruna T."/>
            <person name="Aryal R."/>
            <person name="Dudchenko O."/>
            <person name="Sargent D.J."/>
            <person name="Mead D."/>
            <person name="Buti M."/>
            <person name="Cavallini A."/>
            <person name="Hytonen T."/>
            <person name="Andres J."/>
            <person name="Pham M."/>
            <person name="Weisz D."/>
            <person name="Mascagni F."/>
            <person name="Usai G."/>
            <person name="Natali L."/>
            <person name="Bassil N."/>
            <person name="Fernandez G.E."/>
            <person name="Lomsadze A."/>
            <person name="Armour M."/>
            <person name="Olukolu B."/>
            <person name="Poorten T."/>
            <person name="Britton C."/>
            <person name="Davik J."/>
            <person name="Ashrafi H."/>
            <person name="Aiden E.L."/>
            <person name="Borodovsky M."/>
            <person name="Worthington M."/>
        </authorList>
    </citation>
    <scope>NUCLEOTIDE SEQUENCE [LARGE SCALE GENOMIC DNA]</scope>
    <source>
        <strain evidence="2">PI 553951</strain>
    </source>
</reference>
<accession>A0AAW1WGG4</accession>
<sequence length="149" mass="16768">MEAAIQVEQRPDKEAVQPEEEHSGNGIRKPPLIEEITIPSVTDLSKSGVKFLPANGSISCVSFDAKPSHVTSRLLVPFLDNVIEDANKYYNGRWKIKMRGILQDLCVWFLAISGFARCHFARALEDVASILLSIQLQSHISYRFSRKLQ</sequence>
<evidence type="ECO:0000313" key="3">
    <source>
        <dbReference type="Proteomes" id="UP001457282"/>
    </source>
</evidence>
<dbReference type="AlphaFoldDB" id="A0AAW1WGG4"/>
<gene>
    <name evidence="2" type="ORF">M0R45_031471</name>
</gene>